<sequence>MCTMQPILNSHLNELDEDIFHHFGFTTKSFDFKQKFGDVKFVCVCGSSNRIHNFAISMAKLSGIQLPVENIAGSHARFVLYKVDHILFADHGIGIPSTLILMHEMTKLLHYAGCKDVLFIRLGTCGGLGVKPGTLVMSDRCVNTKLEPYNELCILGKPVRRQTKVDLNAVNELKKLSENLSLQCSVVVGGTITANDFYEEQGRLDGAICSFSQEEKLAYLKSAYDHGIRNLEMEGTAITSHCNSTGHRAILVCVAVVNRLENDQVTISADDFKLFEQLPEINSKRDSIMSTSSKLNQSSKENGMDLLRMEVQSVRYIIEKLDKHLKLHLTQQISYEEKLSMLEVKLNEYKNISKPTLKQNRSSFVYQDTIQKTERDLIEKNSVGTSMHDLIKTEEMSSVIERRQSQTKSFSNNKNGTRKLSHENVNNNIHNRINSEEDEWYARQLEEIKHLPIHEILQRILH</sequence>
<dbReference type="EMBL" id="KL250503">
    <property type="protein sequence ID" value="KGB32440.1"/>
    <property type="molecule type" value="Genomic_DNA"/>
</dbReference>
<comment type="similarity">
    <text evidence="1">Belongs to the PNP/UDP phosphorylase family.</text>
</comment>
<dbReference type="SUPFAM" id="SSF53167">
    <property type="entry name" value="Purine and uridine phosphorylases"/>
    <property type="match status" value="1"/>
</dbReference>
<name>A0A094ZDP1_SCHHA</name>
<feature type="binding site" evidence="2">
    <location>
        <position position="201"/>
    </location>
    <ligand>
        <name>substrate</name>
    </ligand>
</feature>
<gene>
    <name evidence="5" type="ORF">MS3_00560</name>
</gene>
<proteinExistence type="inferred from homology"/>
<feature type="compositionally biased region" description="Polar residues" evidence="3">
    <location>
        <begin position="406"/>
        <end position="415"/>
    </location>
</feature>
<dbReference type="GO" id="GO:0005829">
    <property type="term" value="C:cytosol"/>
    <property type="evidence" value="ECO:0007669"/>
    <property type="project" value="TreeGrafter"/>
</dbReference>
<protein>
    <submittedName>
        <fullName evidence="5">Uridine phosphorylase 2</fullName>
    </submittedName>
</protein>
<evidence type="ECO:0000256" key="1">
    <source>
        <dbReference type="ARBA" id="ARBA00010456"/>
    </source>
</evidence>
<evidence type="ECO:0000256" key="2">
    <source>
        <dbReference type="PIRSR" id="PIRSR610059-50"/>
    </source>
</evidence>
<dbReference type="GO" id="GO:0009166">
    <property type="term" value="P:nucleotide catabolic process"/>
    <property type="evidence" value="ECO:0007669"/>
    <property type="project" value="InterPro"/>
</dbReference>
<organism evidence="5">
    <name type="scientific">Schistosoma haematobium</name>
    <name type="common">Blood fluke</name>
    <dbReference type="NCBI Taxonomy" id="6185"/>
    <lineage>
        <taxon>Eukaryota</taxon>
        <taxon>Metazoa</taxon>
        <taxon>Spiralia</taxon>
        <taxon>Lophotrochozoa</taxon>
        <taxon>Platyhelminthes</taxon>
        <taxon>Trematoda</taxon>
        <taxon>Digenea</taxon>
        <taxon>Strigeidida</taxon>
        <taxon>Schistosomatoidea</taxon>
        <taxon>Schistosomatidae</taxon>
        <taxon>Schistosoma</taxon>
    </lineage>
</organism>
<accession>A0A094ZDP1</accession>
<reference evidence="5" key="1">
    <citation type="journal article" date="2012" name="Nat. Genet.">
        <title>Whole-genome sequence of Schistosoma haematobium.</title>
        <authorList>
            <person name="Young N.D."/>
            <person name="Jex A.R."/>
            <person name="Li B."/>
            <person name="Liu S."/>
            <person name="Yang L."/>
            <person name="Xiong Z."/>
            <person name="Li Y."/>
            <person name="Cantacessi C."/>
            <person name="Hall R.S."/>
            <person name="Xu X."/>
            <person name="Chen F."/>
            <person name="Wu X."/>
            <person name="Zerlotini A."/>
            <person name="Oliveira G."/>
            <person name="Hofmann A."/>
            <person name="Zhang G."/>
            <person name="Fang X."/>
            <person name="Kang Y."/>
            <person name="Campbell B.E."/>
            <person name="Loukas A."/>
            <person name="Ranganathan S."/>
            <person name="Rollinson D."/>
            <person name="Rinaldi G."/>
            <person name="Brindley P.J."/>
            <person name="Yang H."/>
            <person name="Wang J."/>
            <person name="Wang J."/>
            <person name="Gasser R.B."/>
        </authorList>
    </citation>
    <scope>NUCLEOTIDE SEQUENCE [LARGE SCALE GENOMIC DNA]</scope>
</reference>
<feature type="binding site" evidence="2">
    <location>
        <begin position="121"/>
        <end position="124"/>
    </location>
    <ligand>
        <name>phosphate</name>
        <dbReference type="ChEBI" id="CHEBI:43474"/>
    </ligand>
</feature>
<dbReference type="Gene3D" id="3.40.50.1580">
    <property type="entry name" value="Nucleoside phosphorylase domain"/>
    <property type="match status" value="1"/>
</dbReference>
<dbReference type="InterPro" id="IPR000845">
    <property type="entry name" value="Nucleoside_phosphorylase_d"/>
</dbReference>
<dbReference type="PANTHER" id="PTHR43691:SF11">
    <property type="entry name" value="FI09636P-RELATED"/>
    <property type="match status" value="1"/>
</dbReference>
<dbReference type="STRING" id="6185.A0A094ZDP1"/>
<dbReference type="InterPro" id="IPR010059">
    <property type="entry name" value="Uridine_phosphorylase_euk"/>
</dbReference>
<feature type="binding site" evidence="2">
    <location>
        <position position="77"/>
    </location>
    <ligand>
        <name>phosphate</name>
        <dbReference type="ChEBI" id="CHEBI:43474"/>
    </ligand>
</feature>
<dbReference type="PANTHER" id="PTHR43691">
    <property type="entry name" value="URIDINE PHOSPHORYLASE"/>
    <property type="match status" value="1"/>
</dbReference>
<evidence type="ECO:0000256" key="3">
    <source>
        <dbReference type="SAM" id="MobiDB-lite"/>
    </source>
</evidence>
<dbReference type="GO" id="GO:0004850">
    <property type="term" value="F:uridine phosphorylase activity"/>
    <property type="evidence" value="ECO:0007669"/>
    <property type="project" value="InterPro"/>
</dbReference>
<dbReference type="InterPro" id="IPR035994">
    <property type="entry name" value="Nucleoside_phosphorylase_sf"/>
</dbReference>
<evidence type="ECO:0000313" key="5">
    <source>
        <dbReference type="EMBL" id="KGB32440.1"/>
    </source>
</evidence>
<dbReference type="NCBIfam" id="TIGR01719">
    <property type="entry name" value="euk_UDPppase"/>
    <property type="match status" value="1"/>
</dbReference>
<dbReference type="CDD" id="cd17763">
    <property type="entry name" value="UP_hUPP-like"/>
    <property type="match status" value="1"/>
</dbReference>
<dbReference type="GO" id="GO:0006218">
    <property type="term" value="P:uridine catabolic process"/>
    <property type="evidence" value="ECO:0007669"/>
    <property type="project" value="TreeGrafter"/>
</dbReference>
<dbReference type="Pfam" id="PF01048">
    <property type="entry name" value="PNP_UDP_1"/>
    <property type="match status" value="1"/>
</dbReference>
<feature type="region of interest" description="Disordered" evidence="3">
    <location>
        <begin position="402"/>
        <end position="421"/>
    </location>
</feature>
<dbReference type="AlphaFoldDB" id="A0A094ZDP1"/>
<evidence type="ECO:0000259" key="4">
    <source>
        <dbReference type="Pfam" id="PF01048"/>
    </source>
</evidence>
<feature type="binding site" evidence="2">
    <location>
        <position position="203"/>
    </location>
    <ligand>
        <name>substrate</name>
    </ligand>
</feature>
<feature type="domain" description="Nucleoside phosphorylase" evidence="4">
    <location>
        <begin position="40"/>
        <end position="274"/>
    </location>
</feature>